<dbReference type="PROSITE" id="PS50893">
    <property type="entry name" value="ABC_TRANSPORTER_2"/>
    <property type="match status" value="2"/>
</dbReference>
<dbReference type="FunFam" id="3.40.50.300:FF:000127">
    <property type="entry name" value="Ribose import ATP-binding protein RbsA"/>
    <property type="match status" value="1"/>
</dbReference>
<dbReference type="Pfam" id="PF00005">
    <property type="entry name" value="ABC_tran"/>
    <property type="match status" value="2"/>
</dbReference>
<dbReference type="InterPro" id="IPR003593">
    <property type="entry name" value="AAA+_ATPase"/>
</dbReference>
<dbReference type="GO" id="GO:0016887">
    <property type="term" value="F:ATP hydrolysis activity"/>
    <property type="evidence" value="ECO:0007669"/>
    <property type="project" value="InterPro"/>
</dbReference>
<evidence type="ECO:0000313" key="11">
    <source>
        <dbReference type="EMBL" id="REF36586.1"/>
    </source>
</evidence>
<keyword evidence="4" id="KW-0762">Sugar transport</keyword>
<dbReference type="GO" id="GO:0005886">
    <property type="term" value="C:plasma membrane"/>
    <property type="evidence" value="ECO:0007669"/>
    <property type="project" value="UniProtKB-SubCell"/>
</dbReference>
<evidence type="ECO:0000256" key="6">
    <source>
        <dbReference type="ARBA" id="ARBA00022741"/>
    </source>
</evidence>
<reference evidence="11 12" key="1">
    <citation type="submission" date="2018-08" db="EMBL/GenBank/DDBJ databases">
        <title>Sequencing the genomes of 1000 actinobacteria strains.</title>
        <authorList>
            <person name="Klenk H.-P."/>
        </authorList>
    </citation>
    <scope>NUCLEOTIDE SEQUENCE [LARGE SCALE GENOMIC DNA]</scope>
    <source>
        <strain evidence="11 12">DSM 22891</strain>
    </source>
</reference>
<dbReference type="Proteomes" id="UP000256485">
    <property type="component" value="Unassembled WGS sequence"/>
</dbReference>
<evidence type="ECO:0000256" key="1">
    <source>
        <dbReference type="ARBA" id="ARBA00004202"/>
    </source>
</evidence>
<keyword evidence="8" id="KW-1278">Translocase</keyword>
<dbReference type="InterPro" id="IPR003439">
    <property type="entry name" value="ABC_transporter-like_ATP-bd"/>
</dbReference>
<keyword evidence="2" id="KW-0813">Transport</keyword>
<comment type="caution">
    <text evidence="11">The sequence shown here is derived from an EMBL/GenBank/DDBJ whole genome shotgun (WGS) entry which is preliminary data.</text>
</comment>
<dbReference type="InterPro" id="IPR017871">
    <property type="entry name" value="ABC_transporter-like_CS"/>
</dbReference>
<keyword evidence="5" id="KW-0677">Repeat</keyword>
<feature type="domain" description="ABC transporter" evidence="10">
    <location>
        <begin position="254"/>
        <end position="498"/>
    </location>
</feature>
<keyword evidence="12" id="KW-1185">Reference proteome</keyword>
<feature type="domain" description="ABC transporter" evidence="10">
    <location>
        <begin position="6"/>
        <end position="242"/>
    </location>
</feature>
<evidence type="ECO:0000256" key="7">
    <source>
        <dbReference type="ARBA" id="ARBA00022840"/>
    </source>
</evidence>
<dbReference type="AlphaFoldDB" id="A0A3D9V5D4"/>
<evidence type="ECO:0000256" key="5">
    <source>
        <dbReference type="ARBA" id="ARBA00022737"/>
    </source>
</evidence>
<dbReference type="PANTHER" id="PTHR43790">
    <property type="entry name" value="CARBOHYDRATE TRANSPORT ATP-BINDING PROTEIN MG119-RELATED"/>
    <property type="match status" value="1"/>
</dbReference>
<proteinExistence type="predicted"/>
<keyword evidence="3" id="KW-1003">Cell membrane</keyword>
<accession>A0A3D9V5D4</accession>
<dbReference type="PANTHER" id="PTHR43790:SF3">
    <property type="entry name" value="D-ALLOSE IMPORT ATP-BINDING PROTEIN ALSA-RELATED"/>
    <property type="match status" value="1"/>
</dbReference>
<dbReference type="InterPro" id="IPR027417">
    <property type="entry name" value="P-loop_NTPase"/>
</dbReference>
<dbReference type="SMART" id="SM00382">
    <property type="entry name" value="AAA"/>
    <property type="match status" value="2"/>
</dbReference>
<evidence type="ECO:0000256" key="4">
    <source>
        <dbReference type="ARBA" id="ARBA00022597"/>
    </source>
</evidence>
<gene>
    <name evidence="11" type="ORF">DFJ64_1999</name>
</gene>
<comment type="subcellular location">
    <subcellularLocation>
        <location evidence="1">Cell membrane</location>
        <topology evidence="1">Peripheral membrane protein</topology>
    </subcellularLocation>
</comment>
<dbReference type="InterPro" id="IPR050107">
    <property type="entry name" value="ABC_carbohydrate_import_ATPase"/>
</dbReference>
<keyword evidence="7 11" id="KW-0067">ATP-binding</keyword>
<dbReference type="CDD" id="cd03216">
    <property type="entry name" value="ABC_Carb_Monos_I"/>
    <property type="match status" value="1"/>
</dbReference>
<evidence type="ECO:0000256" key="2">
    <source>
        <dbReference type="ARBA" id="ARBA00022448"/>
    </source>
</evidence>
<evidence type="ECO:0000256" key="8">
    <source>
        <dbReference type="ARBA" id="ARBA00022967"/>
    </source>
</evidence>
<dbReference type="SUPFAM" id="SSF52540">
    <property type="entry name" value="P-loop containing nucleoside triphosphate hydrolases"/>
    <property type="match status" value="2"/>
</dbReference>
<protein>
    <submittedName>
        <fullName evidence="11">Monosaccharide ABC transporter ATP-binding protein (CUT2 family)</fullName>
    </submittedName>
</protein>
<evidence type="ECO:0000313" key="12">
    <source>
        <dbReference type="Proteomes" id="UP000256485"/>
    </source>
</evidence>
<keyword evidence="9" id="KW-0472">Membrane</keyword>
<dbReference type="GO" id="GO:0005524">
    <property type="term" value="F:ATP binding"/>
    <property type="evidence" value="ECO:0007669"/>
    <property type="project" value="UniProtKB-KW"/>
</dbReference>
<evidence type="ECO:0000256" key="9">
    <source>
        <dbReference type="ARBA" id="ARBA00023136"/>
    </source>
</evidence>
<dbReference type="RefSeq" id="WP_115851957.1">
    <property type="nucleotide sequence ID" value="NZ_QTUC01000001.1"/>
</dbReference>
<evidence type="ECO:0000256" key="3">
    <source>
        <dbReference type="ARBA" id="ARBA00022475"/>
    </source>
</evidence>
<dbReference type="OrthoDB" id="3311037at2"/>
<name>A0A3D9V5D4_THECX</name>
<organism evidence="11 12">
    <name type="scientific">Thermasporomyces composti</name>
    <dbReference type="NCBI Taxonomy" id="696763"/>
    <lineage>
        <taxon>Bacteria</taxon>
        <taxon>Bacillati</taxon>
        <taxon>Actinomycetota</taxon>
        <taxon>Actinomycetes</taxon>
        <taxon>Propionibacteriales</taxon>
        <taxon>Nocardioidaceae</taxon>
        <taxon>Thermasporomyces</taxon>
    </lineage>
</organism>
<dbReference type="Gene3D" id="3.40.50.300">
    <property type="entry name" value="P-loop containing nucleotide triphosphate hydrolases"/>
    <property type="match status" value="2"/>
</dbReference>
<keyword evidence="6" id="KW-0547">Nucleotide-binding</keyword>
<dbReference type="EMBL" id="QTUC01000001">
    <property type="protein sequence ID" value="REF36586.1"/>
    <property type="molecule type" value="Genomic_DNA"/>
</dbReference>
<evidence type="ECO:0000259" key="10">
    <source>
        <dbReference type="PROSITE" id="PS50893"/>
    </source>
</evidence>
<dbReference type="PROSITE" id="PS00211">
    <property type="entry name" value="ABC_TRANSPORTER_1"/>
    <property type="match status" value="1"/>
</dbReference>
<dbReference type="CDD" id="cd03215">
    <property type="entry name" value="ABC_Carb_Monos_II"/>
    <property type="match status" value="1"/>
</dbReference>
<sequence length="505" mass="55755">MTDQLLRLEGISKSFPGVRALSNVSLDLHAGEVHALVGENGAGKSTLMKILTGVYAKDAGTILIDGKPVDIDGPQTAQALGISVIHQELSLMPDLTIAENIFIGREKRRWWAFVDNKDLNRRAAQLFDQLGIYLDPRTKVGDLVVAQQQVVEIAKALSFDARILVMDEPTAALTEQETRVLFRIIRDLKRRGTGIIYISHRLEELREISDRITVLRDGEYIATMPTADADVRRVIALMVGREITHQTRPARSTRQRPTVLEVRGLTTKDLLRDVSFDVREGEILGFAGLMGAGRTEVARALCGIDPIERGEIYLRGRRVRIKSPADAARLGMGYLSEDRKRFGLLLDQDITLNVALSSLPSFTGPLGLVRDKRIREVSEDYVRSLRVKATSVRQQTQALSGGNQQKVVLARWLAKDCDILLVDEPTRGIDVGAKEEIYELLTSLAEQGKSIIMISSELPEVLRLAHRIVVMCEGRVTGILDNADADQETIMAYATQAGAHGGIAV</sequence>